<evidence type="ECO:0000313" key="4">
    <source>
        <dbReference type="Proteomes" id="UP001378592"/>
    </source>
</evidence>
<comment type="caution">
    <text evidence="3">The sequence shown here is derived from an EMBL/GenBank/DDBJ whole genome shotgun (WGS) entry which is preliminary data.</text>
</comment>
<dbReference type="InterPro" id="IPR029708">
    <property type="entry name" value="SERTAD4"/>
</dbReference>
<dbReference type="AlphaFoldDB" id="A0AAN9Z4H3"/>
<name>A0AAN9Z4H3_9ORTH</name>
<dbReference type="PROSITE" id="PS51053">
    <property type="entry name" value="SERTA"/>
    <property type="match status" value="1"/>
</dbReference>
<feature type="region of interest" description="Disordered" evidence="1">
    <location>
        <begin position="114"/>
        <end position="261"/>
    </location>
</feature>
<dbReference type="GO" id="GO:0005634">
    <property type="term" value="C:nucleus"/>
    <property type="evidence" value="ECO:0007669"/>
    <property type="project" value="InterPro"/>
</dbReference>
<feature type="compositionally biased region" description="Low complexity" evidence="1">
    <location>
        <begin position="295"/>
        <end position="314"/>
    </location>
</feature>
<dbReference type="InterPro" id="IPR009263">
    <property type="entry name" value="SERTA_dom"/>
</dbReference>
<dbReference type="Proteomes" id="UP001378592">
    <property type="component" value="Unassembled WGS sequence"/>
</dbReference>
<feature type="region of interest" description="Disordered" evidence="1">
    <location>
        <begin position="1"/>
        <end position="26"/>
    </location>
</feature>
<proteinExistence type="predicted"/>
<dbReference type="Pfam" id="PF06031">
    <property type="entry name" value="SERTA"/>
    <property type="match status" value="1"/>
</dbReference>
<evidence type="ECO:0000313" key="3">
    <source>
        <dbReference type="EMBL" id="KAK7862542.1"/>
    </source>
</evidence>
<keyword evidence="4" id="KW-1185">Reference proteome</keyword>
<protein>
    <recommendedName>
        <fullName evidence="2">SERTA domain-containing protein</fullName>
    </recommendedName>
</protein>
<feature type="compositionally biased region" description="Basic and acidic residues" evidence="1">
    <location>
        <begin position="151"/>
        <end position="162"/>
    </location>
</feature>
<gene>
    <name evidence="3" type="ORF">R5R35_009012</name>
</gene>
<feature type="domain" description="SERTA" evidence="2">
    <location>
        <begin position="74"/>
        <end position="120"/>
    </location>
</feature>
<reference evidence="3 4" key="1">
    <citation type="submission" date="2024-03" db="EMBL/GenBank/DDBJ databases">
        <title>The genome assembly and annotation of the cricket Gryllus longicercus Weissman &amp; Gray.</title>
        <authorList>
            <person name="Szrajer S."/>
            <person name="Gray D."/>
            <person name="Ylla G."/>
        </authorList>
    </citation>
    <scope>NUCLEOTIDE SEQUENCE [LARGE SCALE GENOMIC DNA]</scope>
    <source>
        <strain evidence="3">DAG 2021-001</strain>
        <tissue evidence="3">Whole body minus gut</tissue>
    </source>
</reference>
<sequence>MRRRRRGAAGRRAAGGRGGGGGGGAAAMKAEEAAAAAGLALGEGECEGDDGVGVLAPCPPVKMRPTMISAKYRLKEERRKVLKMSIAKLRKIEDPESCLRRSVLVNNTMKRLQREAREEKLSKQQQQQQQLLLPPHRQAPAPGPAPAAGKENARPSRKRPLDDVDDCDVQDVLSQFYMPPTPRMLTSIDDDPEELSSPPPPPPTPSVVAGAEGDVDAPTPAKRPRPSPAPAPAPRHADDDDDDDPLAMLSSEDLADPQDVDMTLALHAAGLSTRVGGDAAAPAPAPATERPFWAPSPASVPSSAGASGSDPIGADPHFSCGHSSIFGEIQSVVYHSLIASLES</sequence>
<feature type="compositionally biased region" description="Low complexity" evidence="1">
    <location>
        <begin position="124"/>
        <end position="133"/>
    </location>
</feature>
<evidence type="ECO:0000259" key="2">
    <source>
        <dbReference type="PROSITE" id="PS51053"/>
    </source>
</evidence>
<dbReference type="EMBL" id="JAZDUA010000272">
    <property type="protein sequence ID" value="KAK7862542.1"/>
    <property type="molecule type" value="Genomic_DNA"/>
</dbReference>
<dbReference type="PANTHER" id="PTHR14272:SF4">
    <property type="entry name" value="SERTA DOMAIN-CONTAINING PROTEIN 4"/>
    <property type="match status" value="1"/>
</dbReference>
<evidence type="ECO:0000256" key="1">
    <source>
        <dbReference type="SAM" id="MobiDB-lite"/>
    </source>
</evidence>
<accession>A0AAN9Z4H3</accession>
<organism evidence="3 4">
    <name type="scientific">Gryllus longicercus</name>
    <dbReference type="NCBI Taxonomy" id="2509291"/>
    <lineage>
        <taxon>Eukaryota</taxon>
        <taxon>Metazoa</taxon>
        <taxon>Ecdysozoa</taxon>
        <taxon>Arthropoda</taxon>
        <taxon>Hexapoda</taxon>
        <taxon>Insecta</taxon>
        <taxon>Pterygota</taxon>
        <taxon>Neoptera</taxon>
        <taxon>Polyneoptera</taxon>
        <taxon>Orthoptera</taxon>
        <taxon>Ensifera</taxon>
        <taxon>Gryllidea</taxon>
        <taxon>Grylloidea</taxon>
        <taxon>Gryllidae</taxon>
        <taxon>Gryllinae</taxon>
        <taxon>Gryllus</taxon>
    </lineage>
</organism>
<feature type="compositionally biased region" description="Gly residues" evidence="1">
    <location>
        <begin position="13"/>
        <end position="25"/>
    </location>
</feature>
<dbReference type="PANTHER" id="PTHR14272">
    <property type="entry name" value="SERTA DOMAIN-CONTAINING PROTEIN 4"/>
    <property type="match status" value="1"/>
</dbReference>
<feature type="region of interest" description="Disordered" evidence="1">
    <location>
        <begin position="275"/>
        <end position="320"/>
    </location>
</feature>